<dbReference type="Pfam" id="PF16278">
    <property type="entry name" value="zf-C2HE"/>
    <property type="match status" value="1"/>
</dbReference>
<dbReference type="GO" id="GO:1990165">
    <property type="term" value="F:single-strand break-containing DNA binding"/>
    <property type="evidence" value="ECO:0007669"/>
    <property type="project" value="TreeGrafter"/>
</dbReference>
<dbReference type="EMBL" id="MU154525">
    <property type="protein sequence ID" value="KAF9500923.1"/>
    <property type="molecule type" value="Genomic_DNA"/>
</dbReference>
<dbReference type="PANTHER" id="PTHR12486:SF4">
    <property type="entry name" value="APRATAXIN"/>
    <property type="match status" value="1"/>
</dbReference>
<accession>A0A9P6A870</accession>
<gene>
    <name evidence="3" type="ORF">BDN71DRAFT_1439821</name>
</gene>
<dbReference type="GO" id="GO:0030983">
    <property type="term" value="F:mismatched DNA binding"/>
    <property type="evidence" value="ECO:0007669"/>
    <property type="project" value="TreeGrafter"/>
</dbReference>
<dbReference type="Proteomes" id="UP000807025">
    <property type="component" value="Unassembled WGS sequence"/>
</dbReference>
<feature type="region of interest" description="Disordered" evidence="1">
    <location>
        <begin position="211"/>
        <end position="253"/>
    </location>
</feature>
<dbReference type="GO" id="GO:0003697">
    <property type="term" value="F:single-stranded DNA binding"/>
    <property type="evidence" value="ECO:0007669"/>
    <property type="project" value="TreeGrafter"/>
</dbReference>
<dbReference type="GO" id="GO:0005634">
    <property type="term" value="C:nucleus"/>
    <property type="evidence" value="ECO:0007669"/>
    <property type="project" value="TreeGrafter"/>
</dbReference>
<evidence type="ECO:0000313" key="3">
    <source>
        <dbReference type="EMBL" id="KAF9500923.1"/>
    </source>
</evidence>
<dbReference type="Gene3D" id="3.30.428.10">
    <property type="entry name" value="HIT-like"/>
    <property type="match status" value="1"/>
</dbReference>
<organism evidence="3 4">
    <name type="scientific">Pleurotus eryngii</name>
    <name type="common">Boletus of the steppes</name>
    <dbReference type="NCBI Taxonomy" id="5323"/>
    <lineage>
        <taxon>Eukaryota</taxon>
        <taxon>Fungi</taxon>
        <taxon>Dikarya</taxon>
        <taxon>Basidiomycota</taxon>
        <taxon>Agaricomycotina</taxon>
        <taxon>Agaricomycetes</taxon>
        <taxon>Agaricomycetidae</taxon>
        <taxon>Agaricales</taxon>
        <taxon>Pleurotineae</taxon>
        <taxon>Pleurotaceae</taxon>
        <taxon>Pleurotus</taxon>
    </lineage>
</organism>
<reference evidence="3" key="1">
    <citation type="submission" date="2020-11" db="EMBL/GenBank/DDBJ databases">
        <authorList>
            <consortium name="DOE Joint Genome Institute"/>
            <person name="Ahrendt S."/>
            <person name="Riley R."/>
            <person name="Andreopoulos W."/>
            <person name="Labutti K."/>
            <person name="Pangilinan J."/>
            <person name="Ruiz-Duenas F.J."/>
            <person name="Barrasa J.M."/>
            <person name="Sanchez-Garcia M."/>
            <person name="Camarero S."/>
            <person name="Miyauchi S."/>
            <person name="Serrano A."/>
            <person name="Linde D."/>
            <person name="Babiker R."/>
            <person name="Drula E."/>
            <person name="Ayuso-Fernandez I."/>
            <person name="Pacheco R."/>
            <person name="Padilla G."/>
            <person name="Ferreira P."/>
            <person name="Barriuso J."/>
            <person name="Kellner H."/>
            <person name="Castanera R."/>
            <person name="Alfaro M."/>
            <person name="Ramirez L."/>
            <person name="Pisabarro A.G."/>
            <person name="Kuo A."/>
            <person name="Tritt A."/>
            <person name="Lipzen A."/>
            <person name="He G."/>
            <person name="Yan M."/>
            <person name="Ng V."/>
            <person name="Cullen D."/>
            <person name="Martin F."/>
            <person name="Rosso M.-N."/>
            <person name="Henrissat B."/>
            <person name="Hibbett D."/>
            <person name="Martinez A.T."/>
            <person name="Grigoriev I.V."/>
        </authorList>
    </citation>
    <scope>NUCLEOTIDE SEQUENCE</scope>
    <source>
        <strain evidence="3">ATCC 90797</strain>
    </source>
</reference>
<protein>
    <submittedName>
        <fullName evidence="3">HIT-like protein</fullName>
    </submittedName>
</protein>
<name>A0A9P6A870_PLEER</name>
<dbReference type="Pfam" id="PF11969">
    <property type="entry name" value="DcpS_C"/>
    <property type="match status" value="1"/>
</dbReference>
<dbReference type="GO" id="GO:0000012">
    <property type="term" value="P:single strand break repair"/>
    <property type="evidence" value="ECO:0007669"/>
    <property type="project" value="TreeGrafter"/>
</dbReference>
<dbReference type="InterPro" id="IPR032566">
    <property type="entry name" value="Znf-C2HE"/>
</dbReference>
<keyword evidence="4" id="KW-1185">Reference proteome</keyword>
<evidence type="ECO:0000256" key="1">
    <source>
        <dbReference type="SAM" id="MobiDB-lite"/>
    </source>
</evidence>
<dbReference type="AlphaFoldDB" id="A0A9P6A870"/>
<comment type="caution">
    <text evidence="3">The sequence shown here is derived from an EMBL/GenBank/DDBJ whole genome shotgun (WGS) entry which is preliminary data.</text>
</comment>
<dbReference type="PANTHER" id="PTHR12486">
    <property type="entry name" value="APRATAXIN-RELATED"/>
    <property type="match status" value="1"/>
</dbReference>
<dbReference type="InterPro" id="IPR036265">
    <property type="entry name" value="HIT-like_sf"/>
</dbReference>
<evidence type="ECO:0000259" key="2">
    <source>
        <dbReference type="Pfam" id="PF16278"/>
    </source>
</evidence>
<dbReference type="GO" id="GO:0033699">
    <property type="term" value="F:DNA 5'-adenosine monophosphate hydrolase activity"/>
    <property type="evidence" value="ECO:0007669"/>
    <property type="project" value="TreeGrafter"/>
</dbReference>
<proteinExistence type="predicted"/>
<feature type="compositionally biased region" description="Basic and acidic residues" evidence="1">
    <location>
        <begin position="211"/>
        <end position="227"/>
    </location>
</feature>
<dbReference type="SUPFAM" id="SSF54197">
    <property type="entry name" value="HIT-like"/>
    <property type="match status" value="1"/>
</dbReference>
<dbReference type="GO" id="GO:0003725">
    <property type="term" value="F:double-stranded RNA binding"/>
    <property type="evidence" value="ECO:0007669"/>
    <property type="project" value="TreeGrafter"/>
</dbReference>
<evidence type="ECO:0000313" key="4">
    <source>
        <dbReference type="Proteomes" id="UP000807025"/>
    </source>
</evidence>
<feature type="domain" description="Aprataxin C2HE/C2H2/C2HC zinc finger" evidence="2">
    <location>
        <begin position="145"/>
        <end position="207"/>
    </location>
</feature>
<sequence>MSLTILRSYALKADPSTLPPTVLFSHDDHHLVVFDAFPKGIFHFLLLPRVQEPFSAADLSNLRSLLKCDRNSVKATLEQWKEDAKVVVKDIEDEMVSRYGFKWDIWVGFHAVPSMEHVHLHIVSSDLCSEKLKHKKHYNSFHPKLGFFLHLDEVLSRFESDSYFTTMAKLDKHKYEALLKEDLACWRCGSFQKNIPALKAHLQTEFEDLSKKEKAKQARKRKFEEKQSASNDTEEEVSKKPKTTTGSDHEAEE</sequence>
<dbReference type="OrthoDB" id="3512845at2759"/>